<dbReference type="SUPFAM" id="SSF53448">
    <property type="entry name" value="Nucleotide-diphospho-sugar transferases"/>
    <property type="match status" value="1"/>
</dbReference>
<dbReference type="Gene3D" id="3.90.550.10">
    <property type="entry name" value="Spore Coat Polysaccharide Biosynthesis Protein SpsA, Chain A"/>
    <property type="match status" value="1"/>
</dbReference>
<accession>A0A367QZE9</accession>
<protein>
    <submittedName>
        <fullName evidence="1">Family 2 glycosyl transferase</fullName>
    </submittedName>
</protein>
<dbReference type="AlphaFoldDB" id="A0A367QZE9"/>
<gene>
    <name evidence="1" type="ORF">A6770_21830</name>
</gene>
<dbReference type="Proteomes" id="UP000252107">
    <property type="component" value="Unassembled WGS sequence"/>
</dbReference>
<dbReference type="PANTHER" id="PTHR43630:SF2">
    <property type="entry name" value="GLYCOSYLTRANSFERASE"/>
    <property type="match status" value="1"/>
</dbReference>
<keyword evidence="2" id="KW-1185">Reference proteome</keyword>
<organism evidence="1 2">
    <name type="scientific">Nostoc minutum NIES-26</name>
    <dbReference type="NCBI Taxonomy" id="1844469"/>
    <lineage>
        <taxon>Bacteria</taxon>
        <taxon>Bacillati</taxon>
        <taxon>Cyanobacteriota</taxon>
        <taxon>Cyanophyceae</taxon>
        <taxon>Nostocales</taxon>
        <taxon>Nostocaceae</taxon>
        <taxon>Nostoc</taxon>
    </lineage>
</organism>
<proteinExistence type="predicted"/>
<name>A0A367QZE9_9NOSO</name>
<dbReference type="PANTHER" id="PTHR43630">
    <property type="entry name" value="POLY-BETA-1,6-N-ACETYL-D-GLUCOSAMINE SYNTHASE"/>
    <property type="match status" value="1"/>
</dbReference>
<dbReference type="Pfam" id="PF13704">
    <property type="entry name" value="Glyco_tranf_2_4"/>
    <property type="match status" value="1"/>
</dbReference>
<reference evidence="1" key="1">
    <citation type="submission" date="2016-04" db="EMBL/GenBank/DDBJ databases">
        <authorList>
            <person name="Tabuchi Yagui T.R."/>
        </authorList>
    </citation>
    <scope>NUCLEOTIDE SEQUENCE [LARGE SCALE GENOMIC DNA]</scope>
    <source>
        <strain evidence="1">NIES-26</strain>
    </source>
</reference>
<dbReference type="InterPro" id="IPR029044">
    <property type="entry name" value="Nucleotide-diphossugar_trans"/>
</dbReference>
<sequence>MESQTPKIVVITPVKNEAWILDRFLSVTSQFADYIIIADQNSTDDSQAICKKYPKVILIENKSDKFNEAERQLLLIQTARDLISEHKIILALDADEILAANAMKTQSWQAMLKAKPGTVLFFEKPDLFVTTHQCIRTGILTPLGYVDDGAEHQPQSIHSVRIPVPEYATRLHIHDIKILHYAVTRLEAHASKIRMYSVIENVLGVGNAIARRSRYTSKQDYLKLGKVETAPKEWFTGWEEKEIDMHTVIKQKYYSYDFEVLHYFHKYGLRRFWMEDIWKFDWEACRQYAKSQGMLDIPDRQIPKQSNILNFIADISTNLYAQARAILSFVKLV</sequence>
<dbReference type="EMBL" id="LXQD01000287">
    <property type="protein sequence ID" value="RCJ29598.1"/>
    <property type="molecule type" value="Genomic_DNA"/>
</dbReference>
<dbReference type="GO" id="GO:0016740">
    <property type="term" value="F:transferase activity"/>
    <property type="evidence" value="ECO:0007669"/>
    <property type="project" value="UniProtKB-KW"/>
</dbReference>
<evidence type="ECO:0000313" key="1">
    <source>
        <dbReference type="EMBL" id="RCJ29598.1"/>
    </source>
</evidence>
<evidence type="ECO:0000313" key="2">
    <source>
        <dbReference type="Proteomes" id="UP000252107"/>
    </source>
</evidence>
<comment type="caution">
    <text evidence="1">The sequence shown here is derived from an EMBL/GenBank/DDBJ whole genome shotgun (WGS) entry which is preliminary data.</text>
</comment>
<keyword evidence="1" id="KW-0808">Transferase</keyword>